<dbReference type="GO" id="GO:0005975">
    <property type="term" value="P:carbohydrate metabolic process"/>
    <property type="evidence" value="ECO:0007669"/>
    <property type="project" value="InterPro"/>
</dbReference>
<dbReference type="SUPFAM" id="SSF88713">
    <property type="entry name" value="Glycoside hydrolase/deacetylase"/>
    <property type="match status" value="1"/>
</dbReference>
<dbReference type="GO" id="GO:0016810">
    <property type="term" value="F:hydrolase activity, acting on carbon-nitrogen (but not peptide) bonds"/>
    <property type="evidence" value="ECO:0007669"/>
    <property type="project" value="InterPro"/>
</dbReference>
<dbReference type="InterPro" id="IPR002509">
    <property type="entry name" value="NODB_dom"/>
</dbReference>
<dbReference type="PROSITE" id="PS51677">
    <property type="entry name" value="NODB"/>
    <property type="match status" value="1"/>
</dbReference>
<evidence type="ECO:0000259" key="1">
    <source>
        <dbReference type="PROSITE" id="PS51677"/>
    </source>
</evidence>
<accession>A0A9X3NG15</accession>
<dbReference type="PANTHER" id="PTHR47561:SF1">
    <property type="entry name" value="POLYSACCHARIDE DEACETYLASE FAMILY PROTEIN (AFU_ORTHOLOGUE AFUA_6G05030)"/>
    <property type="match status" value="1"/>
</dbReference>
<proteinExistence type="predicted"/>
<dbReference type="Proteomes" id="UP001147653">
    <property type="component" value="Unassembled WGS sequence"/>
</dbReference>
<feature type="domain" description="NodB homology" evidence="1">
    <location>
        <begin position="28"/>
        <end position="235"/>
    </location>
</feature>
<dbReference type="Gene3D" id="3.20.20.370">
    <property type="entry name" value="Glycoside hydrolase/deacetylase"/>
    <property type="match status" value="1"/>
</dbReference>
<dbReference type="PANTHER" id="PTHR47561">
    <property type="entry name" value="POLYSACCHARIDE DEACETYLASE FAMILY PROTEIN (AFU_ORTHOLOGUE AFUA_6G05030)"/>
    <property type="match status" value="1"/>
</dbReference>
<sequence>MGAQLSVTVDVDGAAGLPRGGAGYEHRLSCWSERTYGITAGLPRILGVLEAFAAPATFYVPGVTAERHPDEIAALADAPHEVAHHGHTHRFPNTLPADEQRSELIEGSAALVSVVGMAPRGYRAPGWELTRVTLDALRAAGFAWDSSLMGDDRPYTVDGLVELPVHWALDDAPHFAHTTDPAGLLAVWLAELAAAVDEDRHLTVTLHPEILGRAHRVDVLRRLLDAAVTAGVELVTHSAVAAAVATA</sequence>
<dbReference type="RefSeq" id="WP_270028823.1">
    <property type="nucleotide sequence ID" value="NZ_JAPDDP010000074.1"/>
</dbReference>
<evidence type="ECO:0000313" key="2">
    <source>
        <dbReference type="EMBL" id="MDA0184372.1"/>
    </source>
</evidence>
<dbReference type="Pfam" id="PF01522">
    <property type="entry name" value="Polysacc_deac_1"/>
    <property type="match status" value="1"/>
</dbReference>
<dbReference type="EMBL" id="JAPDDP010000074">
    <property type="protein sequence ID" value="MDA0184372.1"/>
    <property type="molecule type" value="Genomic_DNA"/>
</dbReference>
<evidence type="ECO:0000313" key="3">
    <source>
        <dbReference type="Proteomes" id="UP001147653"/>
    </source>
</evidence>
<keyword evidence="3" id="KW-1185">Reference proteome</keyword>
<dbReference type="InterPro" id="IPR011330">
    <property type="entry name" value="Glyco_hydro/deAcase_b/a-brl"/>
</dbReference>
<organism evidence="2 3">
    <name type="scientific">Solirubrobacter phytolaccae</name>
    <dbReference type="NCBI Taxonomy" id="1404360"/>
    <lineage>
        <taxon>Bacteria</taxon>
        <taxon>Bacillati</taxon>
        <taxon>Actinomycetota</taxon>
        <taxon>Thermoleophilia</taxon>
        <taxon>Solirubrobacterales</taxon>
        <taxon>Solirubrobacteraceae</taxon>
        <taxon>Solirubrobacter</taxon>
    </lineage>
</organism>
<dbReference type="AlphaFoldDB" id="A0A9X3NG15"/>
<comment type="caution">
    <text evidence="2">The sequence shown here is derived from an EMBL/GenBank/DDBJ whole genome shotgun (WGS) entry which is preliminary data.</text>
</comment>
<protein>
    <submittedName>
        <fullName evidence="2">Polysaccharide deacetylase family protein</fullName>
    </submittedName>
</protein>
<gene>
    <name evidence="2" type="ORF">OJ997_28970</name>
</gene>
<reference evidence="2" key="1">
    <citation type="submission" date="2022-10" db="EMBL/GenBank/DDBJ databases">
        <title>The WGS of Solirubrobacter phytolaccae KCTC 29190.</title>
        <authorList>
            <person name="Jiang Z."/>
        </authorList>
    </citation>
    <scope>NUCLEOTIDE SEQUENCE</scope>
    <source>
        <strain evidence="2">KCTC 29190</strain>
    </source>
</reference>
<name>A0A9X3NG15_9ACTN</name>